<name>A0ABU6N0I3_9BACI</name>
<reference evidence="1 2" key="1">
    <citation type="submission" date="2023-03" db="EMBL/GenBank/DDBJ databases">
        <title>Bacillus Genome Sequencing.</title>
        <authorList>
            <person name="Dunlap C."/>
        </authorList>
    </citation>
    <scope>NUCLEOTIDE SEQUENCE [LARGE SCALE GENOMIC DNA]</scope>
    <source>
        <strain evidence="1 2">B-615</strain>
    </source>
</reference>
<evidence type="ECO:0000313" key="2">
    <source>
        <dbReference type="Proteomes" id="UP001309448"/>
    </source>
</evidence>
<gene>
    <name evidence="1" type="ORF">P4U88_21870</name>
</gene>
<proteinExistence type="predicted"/>
<protein>
    <recommendedName>
        <fullName evidence="3">Group-specific protein</fullName>
    </recommendedName>
</protein>
<sequence>MVENIKTGIQSAKGEELKLGDVLSGDGLLDTVVVKEEEGQLHAQVVSEPFITFDLEDFLRQNRHVVVSEHTNEHKRSKKKIFEE</sequence>
<dbReference type="EMBL" id="JARMDB010000021">
    <property type="protein sequence ID" value="MED1568491.1"/>
    <property type="molecule type" value="Genomic_DNA"/>
</dbReference>
<evidence type="ECO:0008006" key="3">
    <source>
        <dbReference type="Google" id="ProtNLM"/>
    </source>
</evidence>
<dbReference type="Proteomes" id="UP001309448">
    <property type="component" value="Unassembled WGS sequence"/>
</dbReference>
<evidence type="ECO:0000313" key="1">
    <source>
        <dbReference type="EMBL" id="MED1568491.1"/>
    </source>
</evidence>
<keyword evidence="2" id="KW-1185">Reference proteome</keyword>
<organism evidence="1 2">
    <name type="scientific">Bacillus paramycoides</name>
    <dbReference type="NCBI Taxonomy" id="2026194"/>
    <lineage>
        <taxon>Bacteria</taxon>
        <taxon>Bacillati</taxon>
        <taxon>Bacillota</taxon>
        <taxon>Bacilli</taxon>
        <taxon>Bacillales</taxon>
        <taxon>Bacillaceae</taxon>
        <taxon>Bacillus</taxon>
        <taxon>Bacillus cereus group</taxon>
    </lineage>
</organism>
<comment type="caution">
    <text evidence="1">The sequence shown here is derived from an EMBL/GenBank/DDBJ whole genome shotgun (WGS) entry which is preliminary data.</text>
</comment>
<accession>A0ABU6N0I3</accession>
<dbReference type="RefSeq" id="WP_098304289.1">
    <property type="nucleotide sequence ID" value="NZ_JARMDB010000021.1"/>
</dbReference>